<evidence type="ECO:0000313" key="1">
    <source>
        <dbReference type="EMBL" id="VVE46128.1"/>
    </source>
</evidence>
<name>A0A5E4YCL1_9BURK</name>
<gene>
    <name evidence="1" type="ORF">PHO31112_04416</name>
</gene>
<keyword evidence="2" id="KW-1185">Reference proteome</keyword>
<reference evidence="1 2" key="1">
    <citation type="submission" date="2019-08" db="EMBL/GenBank/DDBJ databases">
        <authorList>
            <person name="Peeters C."/>
        </authorList>
    </citation>
    <scope>NUCLEOTIDE SEQUENCE [LARGE SCALE GENOMIC DNA]</scope>
    <source>
        <strain evidence="1 2">LMG 31112</strain>
    </source>
</reference>
<dbReference type="AlphaFoldDB" id="A0A5E4YCL1"/>
<evidence type="ECO:0000313" key="2">
    <source>
        <dbReference type="Proteomes" id="UP000343317"/>
    </source>
</evidence>
<dbReference type="SUPFAM" id="SSF89372">
    <property type="entry name" value="Fucose-specific lectin"/>
    <property type="match status" value="2"/>
</dbReference>
<dbReference type="EMBL" id="CABPSM010000016">
    <property type="protein sequence ID" value="VVE46128.1"/>
    <property type="molecule type" value="Genomic_DNA"/>
</dbReference>
<protein>
    <submittedName>
        <fullName evidence="1">Uncharacterized protein</fullName>
    </submittedName>
</protein>
<dbReference type="RefSeq" id="WP_150623024.1">
    <property type="nucleotide sequence ID" value="NZ_CABPSM010000016.1"/>
</dbReference>
<accession>A0A5E4YCL1</accession>
<dbReference type="Proteomes" id="UP000343317">
    <property type="component" value="Unassembled WGS sequence"/>
</dbReference>
<proteinExistence type="predicted"/>
<organism evidence="1 2">
    <name type="scientific">Pandoraea horticolens</name>
    <dbReference type="NCBI Taxonomy" id="2508298"/>
    <lineage>
        <taxon>Bacteria</taxon>
        <taxon>Pseudomonadati</taxon>
        <taxon>Pseudomonadota</taxon>
        <taxon>Betaproteobacteria</taxon>
        <taxon>Burkholderiales</taxon>
        <taxon>Burkholderiaceae</taxon>
        <taxon>Pandoraea</taxon>
    </lineage>
</organism>
<sequence length="316" mass="35480">MSIQTGMHIFYANNNKKTGIDFKQKYRKPNNWYKIISFPAKLPDDKVLHCSPTVSAFHDQLHVFYMDSSHVATMLVISSYTTKLIKYSTQSLSFEVGEAIAPYFNEETLYLFYKSNNNNSINYRVYTYANGSWFGGFGNTFQNMSTGNAPSFVSGGVSPYLWWSSTDGYLYYASLNISNNGNITTSLVTNTNKKITYSPSAVFCNIYGYSPFYLVFYQAGEYTRSLRCYHFNSGSGNQLRKNGEYSINNNVPGIYTSPSAVSSSDGYVYICYEANSGIGKSVNIVKMDPKTLDAKSTDETYAYMARANSSPCLLIV</sequence>